<reference evidence="4" key="1">
    <citation type="submission" date="2017-09" db="EMBL/GenBank/DDBJ databases">
        <title>Depth-based differentiation of microbial function through sediment-hosted aquifers and enrichment of novel symbionts in the deep terrestrial subsurface.</title>
        <authorList>
            <person name="Probst A.J."/>
            <person name="Ladd B."/>
            <person name="Jarett J.K."/>
            <person name="Geller-Mcgrath D.E."/>
            <person name="Sieber C.M.K."/>
            <person name="Emerson J.B."/>
            <person name="Anantharaman K."/>
            <person name="Thomas B.C."/>
            <person name="Malmstrom R."/>
            <person name="Stieglmeier M."/>
            <person name="Klingl A."/>
            <person name="Woyke T."/>
            <person name="Ryan C.M."/>
            <person name="Banfield J.F."/>
        </authorList>
    </citation>
    <scope>NUCLEOTIDE SEQUENCE [LARGE SCALE GENOMIC DNA]</scope>
</reference>
<organism evidence="3 4">
    <name type="scientific">Candidatus Wolfebacteria bacterium CG03_land_8_20_14_0_80_36_15</name>
    <dbReference type="NCBI Taxonomy" id="1975067"/>
    <lineage>
        <taxon>Bacteria</taxon>
        <taxon>Candidatus Wolfeibacteriota</taxon>
    </lineage>
</organism>
<dbReference type="PANTHER" id="PTHR12227:SF0">
    <property type="entry name" value="GLYCERATE KINASE"/>
    <property type="match status" value="1"/>
</dbReference>
<feature type="domain" description="MOFRL" evidence="1">
    <location>
        <begin position="316"/>
        <end position="430"/>
    </location>
</feature>
<dbReference type="InterPro" id="IPR039760">
    <property type="entry name" value="MOFRL_protein"/>
</dbReference>
<accession>A0A2M7B865</accession>
<dbReference type="PANTHER" id="PTHR12227">
    <property type="entry name" value="GLYCERATE KINASE"/>
    <property type="match status" value="1"/>
</dbReference>
<dbReference type="SUPFAM" id="SSF82544">
    <property type="entry name" value="GckA/TtuD-like"/>
    <property type="match status" value="1"/>
</dbReference>
<dbReference type="InterPro" id="IPR025286">
    <property type="entry name" value="MOFRL_assoc_dom"/>
</dbReference>
<sequence length="437" mass="48139">MITNLRALSKNLLRKKAFLIANAGYEAIKIPIVIKKKIKLRQGQLSVKNLKLNLNNYQKVFLLGVGKGSALASATLAKILGKKLTKGIALDVQKPNLEIRNWKLEIFVGTHPLPSQKNVKATQEIIKLVKNAGKNDLIIAFVCGGGSALLCGSAAELKASKEVFKKLTKAGADISELNTVRKHLSIVKGGGLAQLAYPATLISLIVSDVPTSRDNLSMVASGPTVFDKTTKKDAEKTLRKFRIKNSELRITETPKQKKYFRNVKNILFVSNRDALLAMAGKAKKIGLKPKIYSLKLKGEAKSVLFPLMKAINTREVVLAGGETTVTLRNQELRIRNYGRGGRNMESVLGVLNLYHNSYFLIHNSVIISFASDGRDNTEAAGAIGDNLVIKKAKKLKLEPKKYLENHNSFNFFKKTGDLIYADKKSFNVADLMIALRK</sequence>
<dbReference type="AlphaFoldDB" id="A0A2M7B865"/>
<dbReference type="Proteomes" id="UP000230131">
    <property type="component" value="Unassembled WGS sequence"/>
</dbReference>
<evidence type="ECO:0000259" key="1">
    <source>
        <dbReference type="Pfam" id="PF05161"/>
    </source>
</evidence>
<dbReference type="InterPro" id="IPR007835">
    <property type="entry name" value="MOFRL"/>
</dbReference>
<dbReference type="EMBL" id="PEVH01000014">
    <property type="protein sequence ID" value="PIU99326.1"/>
    <property type="molecule type" value="Genomic_DNA"/>
</dbReference>
<gene>
    <name evidence="3" type="ORF">COS59_00355</name>
</gene>
<dbReference type="Pfam" id="PF13660">
    <property type="entry name" value="DUF4147"/>
    <property type="match status" value="1"/>
</dbReference>
<evidence type="ECO:0000313" key="4">
    <source>
        <dbReference type="Proteomes" id="UP000230131"/>
    </source>
</evidence>
<dbReference type="Gene3D" id="3.40.1480.10">
    <property type="entry name" value="MOFRL domain"/>
    <property type="match status" value="1"/>
</dbReference>
<dbReference type="GO" id="GO:0008887">
    <property type="term" value="F:glycerate kinase activity"/>
    <property type="evidence" value="ECO:0007669"/>
    <property type="project" value="InterPro"/>
</dbReference>
<dbReference type="InterPro" id="IPR038614">
    <property type="entry name" value="GK_N_sf"/>
</dbReference>
<dbReference type="Gene3D" id="3.40.50.10180">
    <property type="entry name" value="Glycerate kinase, MOFRL-like N-terminal domain"/>
    <property type="match status" value="1"/>
</dbReference>
<protein>
    <recommendedName>
        <fullName evidence="5">Glycerate kinase</fullName>
    </recommendedName>
</protein>
<evidence type="ECO:0000313" key="3">
    <source>
        <dbReference type="EMBL" id="PIU99326.1"/>
    </source>
</evidence>
<dbReference type="Pfam" id="PF05161">
    <property type="entry name" value="MOFRL"/>
    <property type="match status" value="1"/>
</dbReference>
<name>A0A2M7B865_9BACT</name>
<dbReference type="GO" id="GO:0005737">
    <property type="term" value="C:cytoplasm"/>
    <property type="evidence" value="ECO:0007669"/>
    <property type="project" value="TreeGrafter"/>
</dbReference>
<proteinExistence type="predicted"/>
<evidence type="ECO:0000259" key="2">
    <source>
        <dbReference type="Pfam" id="PF13660"/>
    </source>
</evidence>
<feature type="domain" description="MOFRL-associated" evidence="2">
    <location>
        <begin position="20"/>
        <end position="245"/>
    </location>
</feature>
<comment type="caution">
    <text evidence="3">The sequence shown here is derived from an EMBL/GenBank/DDBJ whole genome shotgun (WGS) entry which is preliminary data.</text>
</comment>
<evidence type="ECO:0008006" key="5">
    <source>
        <dbReference type="Google" id="ProtNLM"/>
    </source>
</evidence>
<dbReference type="InterPro" id="IPR037035">
    <property type="entry name" value="GK-like_C_sf"/>
</dbReference>